<protein>
    <submittedName>
        <fullName evidence="2">Uncharacterized protein</fullName>
    </submittedName>
</protein>
<sequence length="31" mass="3549">RLVEEAKNIPHSSSRRYTNKNGVCPYRQTGS</sequence>
<evidence type="ECO:0000256" key="1">
    <source>
        <dbReference type="SAM" id="MobiDB-lite"/>
    </source>
</evidence>
<reference evidence="2 3" key="1">
    <citation type="submission" date="2021-06" db="EMBL/GenBank/DDBJ databases">
        <title>Caerostris extrusa draft genome.</title>
        <authorList>
            <person name="Kono N."/>
            <person name="Arakawa K."/>
        </authorList>
    </citation>
    <scope>NUCLEOTIDE SEQUENCE [LARGE SCALE GENOMIC DNA]</scope>
</reference>
<dbReference type="Proteomes" id="UP001054945">
    <property type="component" value="Unassembled WGS sequence"/>
</dbReference>
<gene>
    <name evidence="2" type="ORF">CEXT_431701</name>
</gene>
<dbReference type="EMBL" id="BPLR01021221">
    <property type="protein sequence ID" value="GIX87269.1"/>
    <property type="molecule type" value="Genomic_DNA"/>
</dbReference>
<accession>A0AAV4NUI7</accession>
<keyword evidence="3" id="KW-1185">Reference proteome</keyword>
<proteinExistence type="predicted"/>
<feature type="region of interest" description="Disordered" evidence="1">
    <location>
        <begin position="1"/>
        <end position="31"/>
    </location>
</feature>
<feature type="non-terminal residue" evidence="2">
    <location>
        <position position="1"/>
    </location>
</feature>
<name>A0AAV4NUI7_CAEEX</name>
<evidence type="ECO:0000313" key="2">
    <source>
        <dbReference type="EMBL" id="GIX87269.1"/>
    </source>
</evidence>
<dbReference type="AlphaFoldDB" id="A0AAV4NUI7"/>
<evidence type="ECO:0000313" key="3">
    <source>
        <dbReference type="Proteomes" id="UP001054945"/>
    </source>
</evidence>
<organism evidence="2 3">
    <name type="scientific">Caerostris extrusa</name>
    <name type="common">Bark spider</name>
    <name type="synonym">Caerostris bankana</name>
    <dbReference type="NCBI Taxonomy" id="172846"/>
    <lineage>
        <taxon>Eukaryota</taxon>
        <taxon>Metazoa</taxon>
        <taxon>Ecdysozoa</taxon>
        <taxon>Arthropoda</taxon>
        <taxon>Chelicerata</taxon>
        <taxon>Arachnida</taxon>
        <taxon>Araneae</taxon>
        <taxon>Araneomorphae</taxon>
        <taxon>Entelegynae</taxon>
        <taxon>Araneoidea</taxon>
        <taxon>Araneidae</taxon>
        <taxon>Caerostris</taxon>
    </lineage>
</organism>
<comment type="caution">
    <text evidence="2">The sequence shown here is derived from an EMBL/GenBank/DDBJ whole genome shotgun (WGS) entry which is preliminary data.</text>
</comment>